<dbReference type="HOGENOM" id="CLU_068890_1_1_4"/>
<dbReference type="AlphaFoldDB" id="E7RWQ1"/>
<evidence type="ECO:0000256" key="2">
    <source>
        <dbReference type="ARBA" id="ARBA00022630"/>
    </source>
</evidence>
<organism evidence="5 6">
    <name type="scientific">Lautropia mirabilis ATCC 51599</name>
    <dbReference type="NCBI Taxonomy" id="887898"/>
    <lineage>
        <taxon>Bacteria</taxon>
        <taxon>Pseudomonadati</taxon>
        <taxon>Pseudomonadota</taxon>
        <taxon>Betaproteobacteria</taxon>
        <taxon>Burkholderiales</taxon>
        <taxon>Burkholderiaceae</taxon>
        <taxon>Lautropia</taxon>
    </lineage>
</organism>
<dbReference type="InterPro" id="IPR008254">
    <property type="entry name" value="Flavodoxin/NO_synth"/>
</dbReference>
<dbReference type="Proteomes" id="UP000011021">
    <property type="component" value="Unassembled WGS sequence"/>
</dbReference>
<dbReference type="EMBL" id="AEQP01000004">
    <property type="protein sequence ID" value="EFV95155.1"/>
    <property type="molecule type" value="Genomic_DNA"/>
</dbReference>
<keyword evidence="6" id="KW-1185">Reference proteome</keyword>
<gene>
    <name evidence="5" type="ORF">HMPREF0551_1113</name>
</gene>
<dbReference type="GO" id="GO:0010181">
    <property type="term" value="F:FMN binding"/>
    <property type="evidence" value="ECO:0007669"/>
    <property type="project" value="InterPro"/>
</dbReference>
<dbReference type="Pfam" id="PF12682">
    <property type="entry name" value="Flavodoxin_4"/>
    <property type="match status" value="1"/>
</dbReference>
<dbReference type="PROSITE" id="PS50902">
    <property type="entry name" value="FLAVODOXIN_LIKE"/>
    <property type="match status" value="1"/>
</dbReference>
<proteinExistence type="predicted"/>
<dbReference type="RefSeq" id="WP_005673343.1">
    <property type="nucleotide sequence ID" value="NZ_CP146288.1"/>
</dbReference>
<comment type="cofactor">
    <cofactor evidence="1">
        <name>FMN</name>
        <dbReference type="ChEBI" id="CHEBI:58210"/>
    </cofactor>
</comment>
<evidence type="ECO:0000256" key="1">
    <source>
        <dbReference type="ARBA" id="ARBA00001917"/>
    </source>
</evidence>
<accession>E7RWQ1</accession>
<dbReference type="SUPFAM" id="SSF52218">
    <property type="entry name" value="Flavoproteins"/>
    <property type="match status" value="1"/>
</dbReference>
<dbReference type="GO" id="GO:0009055">
    <property type="term" value="F:electron transfer activity"/>
    <property type="evidence" value="ECO:0007669"/>
    <property type="project" value="InterPro"/>
</dbReference>
<dbReference type="PANTHER" id="PTHR39201">
    <property type="entry name" value="EXPORTED PROTEIN-RELATED"/>
    <property type="match status" value="1"/>
</dbReference>
<keyword evidence="2" id="KW-0285">Flavoprotein</keyword>
<dbReference type="STRING" id="887898.HMPREF0551_1113"/>
<protein>
    <recommendedName>
        <fullName evidence="4">Flavodoxin-like domain-containing protein</fullName>
    </recommendedName>
</protein>
<evidence type="ECO:0000259" key="4">
    <source>
        <dbReference type="PROSITE" id="PS50902"/>
    </source>
</evidence>
<feature type="domain" description="Flavodoxin-like" evidence="4">
    <location>
        <begin position="12"/>
        <end position="169"/>
    </location>
</feature>
<name>E7RWQ1_9BURK</name>
<dbReference type="InterPro" id="IPR001226">
    <property type="entry name" value="Flavodoxin_CS"/>
</dbReference>
<comment type="caution">
    <text evidence="5">The sequence shown here is derived from an EMBL/GenBank/DDBJ whole genome shotgun (WGS) entry which is preliminary data.</text>
</comment>
<evidence type="ECO:0000256" key="3">
    <source>
        <dbReference type="ARBA" id="ARBA00022643"/>
    </source>
</evidence>
<dbReference type="PANTHER" id="PTHR39201:SF1">
    <property type="entry name" value="FLAVODOXIN-LIKE DOMAIN-CONTAINING PROTEIN"/>
    <property type="match status" value="1"/>
</dbReference>
<evidence type="ECO:0000313" key="5">
    <source>
        <dbReference type="EMBL" id="EFV95155.1"/>
    </source>
</evidence>
<evidence type="ECO:0000313" key="6">
    <source>
        <dbReference type="Proteomes" id="UP000011021"/>
    </source>
</evidence>
<sequence length="176" mass="18922">MTASSTFLPARTLIVYFSFTGNTETVARLLQKHTGATLMALERPADYLLGLDDDEDGPEPLEPDQVNLSNYDLVFLGFPIWTNQLPAAVESWLGEHALAGHTVAPFCTHSGPGPGQAFDTLRTLCPDARLLPPLALMGGVEEDGVLYPLEEEQLAEAERQLQAWADTVTASAGTPG</sequence>
<dbReference type="InterPro" id="IPR029039">
    <property type="entry name" value="Flavoprotein-like_sf"/>
</dbReference>
<dbReference type="Gene3D" id="3.40.50.360">
    <property type="match status" value="1"/>
</dbReference>
<keyword evidence="3" id="KW-0288">FMN</keyword>
<dbReference type="PROSITE" id="PS00201">
    <property type="entry name" value="FLAVODOXIN"/>
    <property type="match status" value="1"/>
</dbReference>
<reference evidence="5 6" key="1">
    <citation type="submission" date="2010-12" db="EMBL/GenBank/DDBJ databases">
        <authorList>
            <person name="Muzny D."/>
            <person name="Qin X."/>
            <person name="Deng J."/>
            <person name="Jiang H."/>
            <person name="Liu Y."/>
            <person name="Qu J."/>
            <person name="Song X.-Z."/>
            <person name="Zhang L."/>
            <person name="Thornton R."/>
            <person name="Coyle M."/>
            <person name="Francisco L."/>
            <person name="Jackson L."/>
            <person name="Javaid M."/>
            <person name="Korchina V."/>
            <person name="Kovar C."/>
            <person name="Mata R."/>
            <person name="Mathew T."/>
            <person name="Ngo R."/>
            <person name="Nguyen L."/>
            <person name="Nguyen N."/>
            <person name="Okwuonu G."/>
            <person name="Ongeri F."/>
            <person name="Pham C."/>
            <person name="Simmons D."/>
            <person name="Wilczek-Boney K."/>
            <person name="Hale W."/>
            <person name="Jakkamsetti A."/>
            <person name="Pham P."/>
            <person name="Ruth R."/>
            <person name="San Lucas F."/>
            <person name="Warren J."/>
            <person name="Zhang J."/>
            <person name="Zhao Z."/>
            <person name="Zhou C."/>
            <person name="Zhu D."/>
            <person name="Lee S."/>
            <person name="Bess C."/>
            <person name="Blankenburg K."/>
            <person name="Forbes L."/>
            <person name="Fu Q."/>
            <person name="Gubbala S."/>
            <person name="Hirani K."/>
            <person name="Jayaseelan J.C."/>
            <person name="Lara F."/>
            <person name="Munidasa M."/>
            <person name="Palculict T."/>
            <person name="Patil S."/>
            <person name="Pu L.-L."/>
            <person name="Saada N."/>
            <person name="Tang L."/>
            <person name="Weissenberger G."/>
            <person name="Zhu Y."/>
            <person name="Hemphill L."/>
            <person name="Shang Y."/>
            <person name="Youmans B."/>
            <person name="Ayvaz T."/>
            <person name="Ross M."/>
            <person name="Santibanez J."/>
            <person name="Aqrawi P."/>
            <person name="Gross S."/>
            <person name="Joshi V."/>
            <person name="Fowler G."/>
            <person name="Nazareth L."/>
            <person name="Reid J."/>
            <person name="Worley K."/>
            <person name="Petrosino J."/>
            <person name="Highlander S."/>
            <person name="Gibbs R."/>
        </authorList>
    </citation>
    <scope>NUCLEOTIDE SEQUENCE [LARGE SCALE GENOMIC DNA]</scope>
    <source>
        <strain evidence="5 6">ATCC 51599</strain>
    </source>
</reference>
<dbReference type="eggNOG" id="COG0716">
    <property type="taxonomic scope" value="Bacteria"/>
</dbReference>